<feature type="binding site" evidence="9">
    <location>
        <begin position="441"/>
        <end position="446"/>
    </location>
    <ligand>
        <name>ATP</name>
        <dbReference type="ChEBI" id="CHEBI:30616"/>
    </ligand>
</feature>
<dbReference type="GO" id="GO:0006207">
    <property type="term" value="P:'de novo' pyrimidine nucleobase biosynthetic process"/>
    <property type="evidence" value="ECO:0007669"/>
    <property type="project" value="InterPro"/>
</dbReference>
<feature type="binding site" evidence="9">
    <location>
        <begin position="520"/>
        <end position="523"/>
    </location>
    <ligand>
        <name>a ribonucleoside 5'-phosphate</name>
        <dbReference type="ChEBI" id="CHEBI:58043"/>
    </ligand>
</feature>
<dbReference type="Gene3D" id="3.40.50.300">
    <property type="entry name" value="P-loop containing nucleotide triphosphate hydrolases"/>
    <property type="match status" value="1"/>
</dbReference>
<feature type="binding site" evidence="9">
    <location>
        <begin position="489"/>
        <end position="491"/>
    </location>
    <ligand>
        <name>a ribonucleoside 5'-phosphate</name>
        <dbReference type="ChEBI" id="CHEBI:58043"/>
    </ligand>
</feature>
<evidence type="ECO:0000259" key="13">
    <source>
        <dbReference type="Pfam" id="PF20638"/>
    </source>
</evidence>
<dbReference type="InterPro" id="IPR027417">
    <property type="entry name" value="P-loop_NTPase"/>
</dbReference>
<dbReference type="PANTHER" id="PTHR23359">
    <property type="entry name" value="NUCLEOTIDE KINASE"/>
    <property type="match status" value="1"/>
</dbReference>
<dbReference type="GO" id="GO:0019205">
    <property type="term" value="F:nucleobase-containing compound kinase activity"/>
    <property type="evidence" value="ECO:0007669"/>
    <property type="project" value="InterPro"/>
</dbReference>
<dbReference type="Proteomes" id="UP000271337">
    <property type="component" value="Unassembled WGS sequence"/>
</dbReference>
<dbReference type="InterPro" id="IPR033690">
    <property type="entry name" value="Adenylat_kinase_CS"/>
</dbReference>
<accession>A0A3M6XUY2</accession>
<dbReference type="InterPro" id="IPR042526">
    <property type="entry name" value="Atg5_HR"/>
</dbReference>
<dbReference type="GO" id="GO:0009123">
    <property type="term" value="P:nucleoside monophosphate metabolic process"/>
    <property type="evidence" value="ECO:0007669"/>
    <property type="project" value="UniProtKB-ARBA"/>
</dbReference>
<evidence type="ECO:0000256" key="4">
    <source>
        <dbReference type="ARBA" id="ARBA00022777"/>
    </source>
</evidence>
<keyword evidence="3 9" id="KW-0547">Nucleotide-binding</keyword>
<comment type="caution">
    <text evidence="14">The sequence shown here is derived from an EMBL/GenBank/DDBJ whole genome shotgun (WGS) entry which is preliminary data.</text>
</comment>
<evidence type="ECO:0000313" key="15">
    <source>
        <dbReference type="EMBL" id="RMY11588.1"/>
    </source>
</evidence>
<evidence type="ECO:0000259" key="11">
    <source>
        <dbReference type="Pfam" id="PF04106"/>
    </source>
</evidence>
<dbReference type="NCBIfam" id="TIGR01359">
    <property type="entry name" value="UMP_CMP_kin_fam"/>
    <property type="match status" value="1"/>
</dbReference>
<dbReference type="HAMAP" id="MF_00235">
    <property type="entry name" value="Adenylate_kinase_Adk"/>
    <property type="match status" value="1"/>
</dbReference>
<dbReference type="HAMAP" id="MF_03172">
    <property type="entry name" value="Adenylate_kinase_UMP_CMP_kin"/>
    <property type="match status" value="1"/>
</dbReference>
<evidence type="ECO:0000256" key="7">
    <source>
        <dbReference type="ARBA" id="ARBA00023242"/>
    </source>
</evidence>
<comment type="subcellular location">
    <subcellularLocation>
        <location evidence="9">Cytoplasm</location>
    </subcellularLocation>
    <subcellularLocation>
        <location evidence="9">Nucleus</location>
    </subcellularLocation>
    <text evidence="9">Predominantly cytoplasmic.</text>
</comment>
<evidence type="ECO:0000256" key="5">
    <source>
        <dbReference type="ARBA" id="ARBA00022840"/>
    </source>
</evidence>
<dbReference type="GO" id="GO:0005524">
    <property type="term" value="F:ATP binding"/>
    <property type="evidence" value="ECO:0007669"/>
    <property type="project" value="UniProtKB-KW"/>
</dbReference>
<dbReference type="SUPFAM" id="SSF52540">
    <property type="entry name" value="P-loop containing nucleoside triphosphate hydrolases"/>
    <property type="match status" value="1"/>
</dbReference>
<comment type="subunit">
    <text evidence="9">Monomer.</text>
</comment>
<evidence type="ECO:0000256" key="8">
    <source>
        <dbReference type="ARBA" id="ARBA00048116"/>
    </source>
</evidence>
<dbReference type="GO" id="GO:0005737">
    <property type="term" value="C:cytoplasm"/>
    <property type="evidence" value="ECO:0007669"/>
    <property type="project" value="UniProtKB-SubCell"/>
</dbReference>
<dbReference type="Pfam" id="PF20638">
    <property type="entry name" value="ATG5_UblA"/>
    <property type="match status" value="1"/>
</dbReference>
<keyword evidence="5 9" id="KW-0067">ATP-binding</keyword>
<feature type="binding site" evidence="9">
    <location>
        <position position="575"/>
    </location>
    <ligand>
        <name>a ribonucleoside 5'-phosphate</name>
        <dbReference type="ChEBI" id="CHEBI:58043"/>
    </ligand>
</feature>
<keyword evidence="6 9" id="KW-0665">Pyrimidine biosynthesis</keyword>
<feature type="domain" description="Autophagy protein ATG5 UblB" evidence="11">
    <location>
        <begin position="231"/>
        <end position="293"/>
    </location>
</feature>
<evidence type="ECO:0000313" key="14">
    <source>
        <dbReference type="EMBL" id="RMX94609.1"/>
    </source>
</evidence>
<feature type="binding site" evidence="9">
    <location>
        <position position="527"/>
    </location>
    <ligand>
        <name>a ribonucleoside 5'-phosphate</name>
        <dbReference type="ChEBI" id="CHEBI:58043"/>
    </ligand>
</feature>
<dbReference type="OrthoDB" id="442176at2759"/>
<dbReference type="GO" id="GO:0016776">
    <property type="term" value="F:phosphotransferase activity, phosphate group as acceptor"/>
    <property type="evidence" value="ECO:0007669"/>
    <property type="project" value="InterPro"/>
</dbReference>
<dbReference type="PRINTS" id="PR00094">
    <property type="entry name" value="ADENYLTKNASE"/>
</dbReference>
<organism evidence="14 16">
    <name type="scientific">Hortaea werneckii</name>
    <name type="common">Black yeast</name>
    <name type="synonym">Cladosporium werneckii</name>
    <dbReference type="NCBI Taxonomy" id="91943"/>
    <lineage>
        <taxon>Eukaryota</taxon>
        <taxon>Fungi</taxon>
        <taxon>Dikarya</taxon>
        <taxon>Ascomycota</taxon>
        <taxon>Pezizomycotina</taxon>
        <taxon>Dothideomycetes</taxon>
        <taxon>Dothideomycetidae</taxon>
        <taxon>Mycosphaerellales</taxon>
        <taxon>Teratosphaeriaceae</taxon>
        <taxon>Hortaea</taxon>
    </lineage>
</organism>
<feature type="binding site" evidence="9">
    <location>
        <position position="564"/>
    </location>
    <ligand>
        <name>a ribonucleoside 5'-phosphate</name>
        <dbReference type="ChEBI" id="CHEBI:58043"/>
    </ligand>
</feature>
<feature type="compositionally biased region" description="Basic and acidic residues" evidence="10">
    <location>
        <begin position="322"/>
        <end position="335"/>
    </location>
</feature>
<evidence type="ECO:0000313" key="16">
    <source>
        <dbReference type="Proteomes" id="UP000271337"/>
    </source>
</evidence>
<feature type="region of interest" description="Disordered" evidence="10">
    <location>
        <begin position="308"/>
        <end position="347"/>
    </location>
</feature>
<protein>
    <recommendedName>
        <fullName evidence="9">Uridylate kinase</fullName>
        <shortName evidence="9">UK</shortName>
        <ecNumber evidence="9">2.7.4.14</ecNumber>
    </recommendedName>
    <alternativeName>
        <fullName evidence="9">ATP:UMP phosphotransferase</fullName>
    </alternativeName>
    <alternativeName>
        <fullName evidence="9">Deoxycytidylate kinase</fullName>
        <shortName evidence="9">CK</shortName>
        <shortName evidence="9">dCMP kinase</shortName>
    </alternativeName>
    <alternativeName>
        <fullName evidence="9">Uridine monophosphate kinase</fullName>
        <shortName evidence="9">UMP kinase</shortName>
        <shortName evidence="9">UMPK</shortName>
    </alternativeName>
</protein>
<keyword evidence="7 9" id="KW-0539">Nucleus</keyword>
<evidence type="ECO:0000259" key="12">
    <source>
        <dbReference type="Pfam" id="PF20637"/>
    </source>
</evidence>
<evidence type="ECO:0000256" key="2">
    <source>
        <dbReference type="ARBA" id="ARBA00022679"/>
    </source>
</evidence>
<evidence type="ECO:0000256" key="1">
    <source>
        <dbReference type="ARBA" id="ARBA00022490"/>
    </source>
</evidence>
<dbReference type="AlphaFoldDB" id="A0A3M6XUY2"/>
<dbReference type="EC" id="2.7.4.14" evidence="9"/>
<keyword evidence="2 9" id="KW-0808">Transferase</keyword>
<dbReference type="PROSITE" id="PS00113">
    <property type="entry name" value="ADENYLATE_KINASE"/>
    <property type="match status" value="1"/>
</dbReference>
<feature type="compositionally biased region" description="Low complexity" evidence="10">
    <location>
        <begin position="308"/>
        <end position="320"/>
    </location>
</feature>
<feature type="domain" description="Autophagy protein ATG5 UblA" evidence="13">
    <location>
        <begin position="20"/>
        <end position="151"/>
    </location>
</feature>
<feature type="binding site" evidence="9">
    <location>
        <position position="603"/>
    </location>
    <ligand>
        <name>ATP</name>
        <dbReference type="ChEBI" id="CHEBI:30616"/>
    </ligand>
</feature>
<dbReference type="GO" id="GO:0005634">
    <property type="term" value="C:nucleus"/>
    <property type="evidence" value="ECO:0007669"/>
    <property type="project" value="UniProtKB-SubCell"/>
</dbReference>
<dbReference type="FunFam" id="3.40.50.300:FF:000315">
    <property type="entry name" value="Adenylate kinase 1"/>
    <property type="match status" value="1"/>
</dbReference>
<keyword evidence="4 9" id="KW-0418">Kinase</keyword>
<dbReference type="InterPro" id="IPR006266">
    <property type="entry name" value="UMP_CMP_kinase"/>
</dbReference>
<dbReference type="CDD" id="cd01428">
    <property type="entry name" value="ADK"/>
    <property type="match status" value="1"/>
</dbReference>
<dbReference type="Pfam" id="PF00406">
    <property type="entry name" value="ADK"/>
    <property type="match status" value="1"/>
</dbReference>
<dbReference type="InterPro" id="IPR048318">
    <property type="entry name" value="ATG5_UblB"/>
</dbReference>
<evidence type="ECO:0000256" key="10">
    <source>
        <dbReference type="SAM" id="MobiDB-lite"/>
    </source>
</evidence>
<feature type="region of interest" description="NMPbind" evidence="9">
    <location>
        <begin position="461"/>
        <end position="491"/>
    </location>
</feature>
<dbReference type="FunFam" id="3.10.20.620:FF:000004">
    <property type="entry name" value="Autophagy protein 5"/>
    <property type="match status" value="1"/>
</dbReference>
<dbReference type="InterPro" id="IPR042527">
    <property type="entry name" value="Atg5_UblA_dom_sf"/>
</dbReference>
<evidence type="ECO:0000256" key="6">
    <source>
        <dbReference type="ARBA" id="ARBA00022975"/>
    </source>
</evidence>
<dbReference type="Pfam" id="PF04106">
    <property type="entry name" value="ATG5_UblB"/>
    <property type="match status" value="1"/>
</dbReference>
<dbReference type="VEuPathDB" id="FungiDB:BTJ68_04331"/>
<feature type="region of interest" description="LID" evidence="9">
    <location>
        <begin position="557"/>
        <end position="567"/>
    </location>
</feature>
<comment type="function">
    <text evidence="9">Catalyzes the phosphorylation of pyrimidine nucleoside monophosphates at the expense of ATP. Plays an important role in de novo pyrimidine nucleotide biosynthesis. Has preference for UMP and dUMP as phosphate acceptors, but can also use CMP, dCMP and AMP.</text>
</comment>
<dbReference type="Gene3D" id="3.10.20.620">
    <property type="match status" value="1"/>
</dbReference>
<dbReference type="InterPro" id="IPR000850">
    <property type="entry name" value="Adenylat/UMP-CMP_kin"/>
</dbReference>
<name>A0A3M6XUY2_HORWE</name>
<dbReference type="GO" id="GO:0006221">
    <property type="term" value="P:pyrimidine nucleotide biosynthetic process"/>
    <property type="evidence" value="ECO:0007669"/>
    <property type="project" value="UniProtKB-UniRule"/>
</dbReference>
<comment type="similarity">
    <text evidence="9">Belongs to the adenylate kinase family. UMP-CMP kinase subfamily.</text>
</comment>
<feature type="binding site" evidence="9">
    <location>
        <position position="467"/>
    </location>
    <ligand>
        <name>a ribonucleoside 5'-phosphate</name>
        <dbReference type="ChEBI" id="CHEBI:58043"/>
    </ligand>
</feature>
<dbReference type="Gene3D" id="1.10.246.190">
    <property type="entry name" value="Autophagy protein Apg5, helix rich domain"/>
    <property type="match status" value="1"/>
</dbReference>
<dbReference type="EMBL" id="QWIL01002419">
    <property type="protein sequence ID" value="RMX94609.1"/>
    <property type="molecule type" value="Genomic_DNA"/>
</dbReference>
<comment type="catalytic activity">
    <reaction evidence="8 9">
        <text>UMP + ATP = UDP + ADP</text>
        <dbReference type="Rhea" id="RHEA:24400"/>
        <dbReference type="ChEBI" id="CHEBI:30616"/>
        <dbReference type="ChEBI" id="CHEBI:57865"/>
        <dbReference type="ChEBI" id="CHEBI:58223"/>
        <dbReference type="ChEBI" id="CHEBI:456216"/>
        <dbReference type="EC" id="2.7.4.14"/>
    </reaction>
</comment>
<sequence length="625" mass="69475">MPPTPTSSSAAAITSLQQKIWHGSLPLEIRLAAADCRTYDQSDPYLIQYPRLTYLAFLLPRLHAFFSSHLIDAEIPAHTAWLDFEGVPLKWHYPLGLLYDLYSGAEPVHLQRGGGQQHEDVHGSAAQHQTRAGYGEGDGQEVLPWRLTIHYSGFPGDQLIPLDGEGKALQDSFVNAVKEADFIRNGTARTVMGLSMEDSEKLWRSVQTHDLQLFNSVNIKLLNPPGMELRHVPVKFYLPTSSATDPAGADMIPEETKAAGHVRVVQSLILLQLPSKQPQTLGTALNSVLPTMICQRFLRSQHVSSLRTASSPSSRSFTSAVRRCEAPRTQHKPADPPRPPPRQQPQDKLPVAPIVAIFVIGSASFYFLARSRSGQGNGPAFPERVPKEGPWPHIITHKLQQTMSNIKDNPALQAPKREKPLFAPGVSEGQAIVIFVLGGPGAGKGTQCANLVRDYGFRHLSAGDLLREEQDRPGSEFGDMIKTYIKEGQIVPMEVTIQLLENAMKDTIDSKGVRKFLIDGFPRKMDQALAFEEKVVPSKFTLFFDCPEETMRERLLNRGKTSGRADDNEESIKKRFRTFVETSMPVVDMFEKEGRCVKVDARKGPEEVYEQVRSGFESKGVMPEK</sequence>
<comment type="domain">
    <text evidence="9">Consists of three domains, a large central CORE domain and two small peripheral domains, NMPbind and LID, which undergo movements during catalysis. The LID domain closes over the site of phosphoryl transfer upon ATP binding. Assembling and dissambling the active center during each catalytic cycle provides an effective means to prevent ATP hydrolysis.</text>
</comment>
<proteinExistence type="inferred from homology"/>
<evidence type="ECO:0000313" key="17">
    <source>
        <dbReference type="Proteomes" id="UP000276864"/>
    </source>
</evidence>
<dbReference type="Pfam" id="PF20637">
    <property type="entry name" value="ATG5_HBR"/>
    <property type="match status" value="1"/>
</dbReference>
<dbReference type="InterPro" id="IPR048939">
    <property type="entry name" value="ATG5_UblA"/>
</dbReference>
<evidence type="ECO:0000256" key="9">
    <source>
        <dbReference type="HAMAP-Rule" id="MF_03172"/>
    </source>
</evidence>
<feature type="binding site" evidence="9">
    <location>
        <position position="558"/>
    </location>
    <ligand>
        <name>ATP</name>
        <dbReference type="ChEBI" id="CHEBI:30616"/>
    </ligand>
</feature>
<dbReference type="InterPro" id="IPR048940">
    <property type="entry name" value="ATG5_HBR"/>
</dbReference>
<feature type="domain" description="Autophagy protein ATG5 alpha-helical bundle region" evidence="12">
    <location>
        <begin position="167"/>
        <end position="223"/>
    </location>
</feature>
<dbReference type="Gene3D" id="3.10.20.90">
    <property type="entry name" value="Phosphatidylinositol 3-kinase Catalytic Subunit, Chain A, domain 1"/>
    <property type="match status" value="1"/>
</dbReference>
<gene>
    <name evidence="15" type="ORF">D0866_14326</name>
    <name evidence="14" type="ORF">D0867_13787</name>
</gene>
<reference evidence="16 17" key="1">
    <citation type="journal article" date="2018" name="BMC Genomics">
        <title>Genomic evidence for intraspecific hybridization in a clonal and extremely halotolerant yeast.</title>
        <authorList>
            <person name="Gostincar C."/>
            <person name="Stajich J.E."/>
            <person name="Zupancic J."/>
            <person name="Zalar P."/>
            <person name="Gunde-Cimerman N."/>
        </authorList>
    </citation>
    <scope>NUCLEOTIDE SEQUENCE [LARGE SCALE GENOMIC DNA]</scope>
    <source>
        <strain evidence="15 17">EXF-6651</strain>
        <strain evidence="14 16">EXF-6669</strain>
    </source>
</reference>
<dbReference type="EMBL" id="QWIM01002538">
    <property type="protein sequence ID" value="RMY11588.1"/>
    <property type="molecule type" value="Genomic_DNA"/>
</dbReference>
<keyword evidence="1 9" id="KW-0963">Cytoplasm</keyword>
<dbReference type="Proteomes" id="UP000276864">
    <property type="component" value="Unassembled WGS sequence"/>
</dbReference>
<evidence type="ECO:0000256" key="3">
    <source>
        <dbReference type="ARBA" id="ARBA00022741"/>
    </source>
</evidence>
<comment type="cofactor">
    <cofactor evidence="9">
        <name>Mg(2+)</name>
        <dbReference type="ChEBI" id="CHEBI:18420"/>
    </cofactor>
    <text evidence="9">Binds 1 Mg(2+) ion per monomer.</text>
</comment>